<dbReference type="EMBL" id="HBUF01155246">
    <property type="protein sequence ID" value="CAG6649021.1"/>
    <property type="molecule type" value="Transcribed_RNA"/>
</dbReference>
<evidence type="ECO:0000256" key="1">
    <source>
        <dbReference type="SAM" id="SignalP"/>
    </source>
</evidence>
<evidence type="ECO:0000313" key="2">
    <source>
        <dbReference type="EMBL" id="CAG6649021.1"/>
    </source>
</evidence>
<organism evidence="2">
    <name type="scientific">Cacopsylla melanoneura</name>
    <dbReference type="NCBI Taxonomy" id="428564"/>
    <lineage>
        <taxon>Eukaryota</taxon>
        <taxon>Metazoa</taxon>
        <taxon>Ecdysozoa</taxon>
        <taxon>Arthropoda</taxon>
        <taxon>Hexapoda</taxon>
        <taxon>Insecta</taxon>
        <taxon>Pterygota</taxon>
        <taxon>Neoptera</taxon>
        <taxon>Paraneoptera</taxon>
        <taxon>Hemiptera</taxon>
        <taxon>Sternorrhyncha</taxon>
        <taxon>Psylloidea</taxon>
        <taxon>Psyllidae</taxon>
        <taxon>Psyllinae</taxon>
        <taxon>Cacopsylla</taxon>
    </lineage>
</organism>
<evidence type="ECO:0008006" key="3">
    <source>
        <dbReference type="Google" id="ProtNLM"/>
    </source>
</evidence>
<name>A0A8D8REZ1_9HEMI</name>
<accession>A0A8D8REZ1</accession>
<keyword evidence="1" id="KW-0732">Signal</keyword>
<reference evidence="2" key="1">
    <citation type="submission" date="2021-05" db="EMBL/GenBank/DDBJ databases">
        <authorList>
            <person name="Alioto T."/>
            <person name="Alioto T."/>
            <person name="Gomez Garrido J."/>
        </authorList>
    </citation>
    <scope>NUCLEOTIDE SEQUENCE</scope>
</reference>
<sequence>MAWTRTLKVNVMCLSLPWAVVHSTCLSCPLTKDHCLRFGQPREILTWAGKTLTTDWIRASSNSSEFHVFFGKVLRTAYYKFARNLDFGFRFWIKLILISLSQV</sequence>
<dbReference type="AlphaFoldDB" id="A0A8D8REZ1"/>
<feature type="chain" id="PRO_5034557103" description="Secreted protein" evidence="1">
    <location>
        <begin position="24"/>
        <end position="103"/>
    </location>
</feature>
<proteinExistence type="predicted"/>
<protein>
    <recommendedName>
        <fullName evidence="3">Secreted protein</fullName>
    </recommendedName>
</protein>
<feature type="signal peptide" evidence="1">
    <location>
        <begin position="1"/>
        <end position="23"/>
    </location>
</feature>